<evidence type="ECO:0000256" key="1">
    <source>
        <dbReference type="ARBA" id="ARBA00037999"/>
    </source>
</evidence>
<proteinExistence type="inferred from homology"/>
<evidence type="ECO:0000313" key="6">
    <source>
        <dbReference type="Proteomes" id="UP000266273"/>
    </source>
</evidence>
<feature type="active site" description="Proton acceptor" evidence="2">
    <location>
        <position position="190"/>
    </location>
</feature>
<gene>
    <name evidence="5" type="ORF">BXY53_0448</name>
</gene>
<accession>A0A397Q6F3</accession>
<keyword evidence="6" id="KW-1185">Reference proteome</keyword>
<dbReference type="Gene3D" id="3.40.640.10">
    <property type="entry name" value="Type I PLP-dependent aspartate aminotransferase-like (Major domain)"/>
    <property type="match status" value="1"/>
</dbReference>
<dbReference type="Gene3D" id="3.90.1150.10">
    <property type="entry name" value="Aspartate Aminotransferase, domain 1"/>
    <property type="match status" value="1"/>
</dbReference>
<comment type="caution">
    <text evidence="5">The sequence shown here is derived from an EMBL/GenBank/DDBJ whole genome shotgun (WGS) entry which is preliminary data.</text>
</comment>
<dbReference type="RefSeq" id="WP_119060295.1">
    <property type="nucleotide sequence ID" value="NZ_QXDF01000001.1"/>
</dbReference>
<evidence type="ECO:0000256" key="2">
    <source>
        <dbReference type="PIRSR" id="PIRSR000390-1"/>
    </source>
</evidence>
<dbReference type="InterPro" id="IPR015424">
    <property type="entry name" value="PyrdxlP-dep_Trfase"/>
</dbReference>
<feature type="modified residue" description="N6-(pyridoxal phosphate)lysine" evidence="3">
    <location>
        <position position="190"/>
    </location>
</feature>
<reference evidence="5 6" key="1">
    <citation type="submission" date="2018-08" db="EMBL/GenBank/DDBJ databases">
        <title>Genomic Encyclopedia of Archaeal and Bacterial Type Strains, Phase II (KMG-II): from individual species to whole genera.</title>
        <authorList>
            <person name="Goeker M."/>
        </authorList>
    </citation>
    <scope>NUCLEOTIDE SEQUENCE [LARGE SCALE GENOMIC DNA]</scope>
    <source>
        <strain evidence="5 6">DSM 5002</strain>
    </source>
</reference>
<name>A0A397Q6F3_9HYPH</name>
<dbReference type="AlphaFoldDB" id="A0A397Q6F3"/>
<dbReference type="SUPFAM" id="SSF53383">
    <property type="entry name" value="PLP-dependent transferases"/>
    <property type="match status" value="1"/>
</dbReference>
<dbReference type="Proteomes" id="UP000266273">
    <property type="component" value="Unassembled WGS sequence"/>
</dbReference>
<dbReference type="PANTHER" id="PTHR30244">
    <property type="entry name" value="TRANSAMINASE"/>
    <property type="match status" value="1"/>
</dbReference>
<comment type="similarity">
    <text evidence="1 4">Belongs to the DegT/DnrJ/EryC1 family.</text>
</comment>
<dbReference type="CDD" id="cd00616">
    <property type="entry name" value="AHBA_syn"/>
    <property type="match status" value="1"/>
</dbReference>
<dbReference type="InterPro" id="IPR000653">
    <property type="entry name" value="DegT/StrS_aminotransferase"/>
</dbReference>
<dbReference type="EMBL" id="QXDF01000001">
    <property type="protein sequence ID" value="RIA55385.1"/>
    <property type="molecule type" value="Genomic_DNA"/>
</dbReference>
<dbReference type="PIRSF" id="PIRSF000390">
    <property type="entry name" value="PLP_StrS"/>
    <property type="match status" value="1"/>
</dbReference>
<organism evidence="5 6">
    <name type="scientific">Dichotomicrobium thermohalophilum</name>
    <dbReference type="NCBI Taxonomy" id="933063"/>
    <lineage>
        <taxon>Bacteria</taxon>
        <taxon>Pseudomonadati</taxon>
        <taxon>Pseudomonadota</taxon>
        <taxon>Alphaproteobacteria</taxon>
        <taxon>Hyphomicrobiales</taxon>
        <taxon>Hyphomicrobiaceae</taxon>
        <taxon>Dichotomicrobium</taxon>
    </lineage>
</organism>
<evidence type="ECO:0000256" key="4">
    <source>
        <dbReference type="RuleBase" id="RU004508"/>
    </source>
</evidence>
<dbReference type="PANTHER" id="PTHR30244:SF34">
    <property type="entry name" value="DTDP-4-AMINO-4,6-DIDEOXYGALACTOSE TRANSAMINASE"/>
    <property type="match status" value="1"/>
</dbReference>
<dbReference type="GO" id="GO:0000271">
    <property type="term" value="P:polysaccharide biosynthetic process"/>
    <property type="evidence" value="ECO:0007669"/>
    <property type="project" value="TreeGrafter"/>
</dbReference>
<dbReference type="InterPro" id="IPR015422">
    <property type="entry name" value="PyrdxlP-dep_Trfase_small"/>
</dbReference>
<protein>
    <submittedName>
        <fullName evidence="5">dTDP-4-amino-4,6-dideoxygalactose transaminase</fullName>
    </submittedName>
</protein>
<evidence type="ECO:0000256" key="3">
    <source>
        <dbReference type="PIRSR" id="PIRSR000390-2"/>
    </source>
</evidence>
<dbReference type="OrthoDB" id="9768668at2"/>
<evidence type="ECO:0000313" key="5">
    <source>
        <dbReference type="EMBL" id="RIA55385.1"/>
    </source>
</evidence>
<dbReference type="GO" id="GO:0030170">
    <property type="term" value="F:pyridoxal phosphate binding"/>
    <property type="evidence" value="ECO:0007669"/>
    <property type="project" value="TreeGrafter"/>
</dbReference>
<sequence length="396" mass="42611">MRFLLSDIDMGEEEARAVADVVRSKWLSIGPRTAEFEAAFAEMMGTKHAVAVSSCTAALHLALKACGIGPGDEVLVPSYTFVASANAILYQGATPVFVDIGGPDDLNLDLSDLEARITPRTSAIIVVHLAGYAADMDRIMALADRHGLAVIEDACHAIGATYELGADPQLTGRKLGTIGAAGCFSFFANKNLVTGEGGMIVTDDDRIAEDARRSRAHGMTKTSWDRAAGRASDYDVVDLGYNYRGTEITAALGLVQLGKLHGANARRKALTRRYEERLADCPSMTLPFTDRIDDAGHHIMPIVLKDARSRTAFREALKARGIQTSVHYPPVHLFTHYRKRCPEQGPLPKTLDVAAREVTLPLHPLLSDADVDTICDEVLSAAGETEVLESQESPGG</sequence>
<dbReference type="Pfam" id="PF01041">
    <property type="entry name" value="DegT_DnrJ_EryC1"/>
    <property type="match status" value="1"/>
</dbReference>
<dbReference type="GO" id="GO:0008483">
    <property type="term" value="F:transaminase activity"/>
    <property type="evidence" value="ECO:0007669"/>
    <property type="project" value="TreeGrafter"/>
</dbReference>
<keyword evidence="3 4" id="KW-0663">Pyridoxal phosphate</keyword>
<dbReference type="InterPro" id="IPR015421">
    <property type="entry name" value="PyrdxlP-dep_Trfase_major"/>
</dbReference>